<name>A0A382WN81_9ZZZZ</name>
<evidence type="ECO:0000313" key="3">
    <source>
        <dbReference type="EMBL" id="SVD59511.1"/>
    </source>
</evidence>
<accession>A0A382WN81</accession>
<proteinExistence type="predicted"/>
<dbReference type="InterPro" id="IPR036770">
    <property type="entry name" value="Ankyrin_rpt-contain_sf"/>
</dbReference>
<dbReference type="AlphaFoldDB" id="A0A382WN81"/>
<dbReference type="PROSITE" id="PS50297">
    <property type="entry name" value="ANK_REP_REGION"/>
    <property type="match status" value="1"/>
</dbReference>
<gene>
    <name evidence="3" type="ORF">METZ01_LOCUS412365</name>
</gene>
<dbReference type="Pfam" id="PF12796">
    <property type="entry name" value="Ank_2"/>
    <property type="match status" value="1"/>
</dbReference>
<dbReference type="PANTHER" id="PTHR24189">
    <property type="entry name" value="MYOTROPHIN"/>
    <property type="match status" value="1"/>
</dbReference>
<evidence type="ECO:0000256" key="2">
    <source>
        <dbReference type="ARBA" id="ARBA00023043"/>
    </source>
</evidence>
<evidence type="ECO:0000256" key="1">
    <source>
        <dbReference type="ARBA" id="ARBA00022737"/>
    </source>
</evidence>
<protein>
    <submittedName>
        <fullName evidence="3">Uncharacterized protein</fullName>
    </submittedName>
</protein>
<dbReference type="EMBL" id="UINC01160709">
    <property type="protein sequence ID" value="SVD59511.1"/>
    <property type="molecule type" value="Genomic_DNA"/>
</dbReference>
<dbReference type="SUPFAM" id="SSF48403">
    <property type="entry name" value="Ankyrin repeat"/>
    <property type="match status" value="1"/>
</dbReference>
<dbReference type="PROSITE" id="PS50088">
    <property type="entry name" value="ANK_REPEAT"/>
    <property type="match status" value="1"/>
</dbReference>
<reference evidence="3" key="1">
    <citation type="submission" date="2018-05" db="EMBL/GenBank/DDBJ databases">
        <authorList>
            <person name="Lanie J.A."/>
            <person name="Ng W.-L."/>
            <person name="Kazmierczak K.M."/>
            <person name="Andrzejewski T.M."/>
            <person name="Davidsen T.M."/>
            <person name="Wayne K.J."/>
            <person name="Tettelin H."/>
            <person name="Glass J.I."/>
            <person name="Rusch D."/>
            <person name="Podicherti R."/>
            <person name="Tsui H.-C.T."/>
            <person name="Winkler M.E."/>
        </authorList>
    </citation>
    <scope>NUCLEOTIDE SEQUENCE</scope>
</reference>
<organism evidence="3">
    <name type="scientific">marine metagenome</name>
    <dbReference type="NCBI Taxonomy" id="408172"/>
    <lineage>
        <taxon>unclassified sequences</taxon>
        <taxon>metagenomes</taxon>
        <taxon>ecological metagenomes</taxon>
    </lineage>
</organism>
<dbReference type="InterPro" id="IPR050745">
    <property type="entry name" value="Multifunctional_regulatory"/>
</dbReference>
<dbReference type="InterPro" id="IPR002110">
    <property type="entry name" value="Ankyrin_rpt"/>
</dbReference>
<keyword evidence="2" id="KW-0040">ANK repeat</keyword>
<dbReference type="Gene3D" id="1.25.40.20">
    <property type="entry name" value="Ankyrin repeat-containing domain"/>
    <property type="match status" value="1"/>
</dbReference>
<sequence length="109" mass="12156">MINLLLDRGANIEAIAEDETPLLAAVKYSKFAMAELLLASGANPDFQDFKGMTALHYMLKKGSGKQYFEAFRDHTACIDIAGPDGRTVRAIMMRKRDSDFHALADQFKQ</sequence>
<keyword evidence="1" id="KW-0677">Repeat</keyword>